<evidence type="ECO:0000313" key="2">
    <source>
        <dbReference type="EMBL" id="KAK1595347.1"/>
    </source>
</evidence>
<proteinExistence type="predicted"/>
<comment type="caution">
    <text evidence="2">The sequence shown here is derived from an EMBL/GenBank/DDBJ whole genome shotgun (WGS) entry which is preliminary data.</text>
</comment>
<reference evidence="2" key="1">
    <citation type="submission" date="2021-06" db="EMBL/GenBank/DDBJ databases">
        <title>Comparative genomics, transcriptomics and evolutionary studies reveal genomic signatures of adaptation to plant cell wall in hemibiotrophic fungi.</title>
        <authorList>
            <consortium name="DOE Joint Genome Institute"/>
            <person name="Baroncelli R."/>
            <person name="Diaz J.F."/>
            <person name="Benocci T."/>
            <person name="Peng M."/>
            <person name="Battaglia E."/>
            <person name="Haridas S."/>
            <person name="Andreopoulos W."/>
            <person name="Labutti K."/>
            <person name="Pangilinan J."/>
            <person name="Floch G.L."/>
            <person name="Makela M.R."/>
            <person name="Henrissat B."/>
            <person name="Grigoriev I.V."/>
            <person name="Crouch J.A."/>
            <person name="De Vries R.P."/>
            <person name="Sukno S.A."/>
            <person name="Thon M.R."/>
        </authorList>
    </citation>
    <scope>NUCLEOTIDE SEQUENCE</scope>
    <source>
        <strain evidence="2">CBS 125086</strain>
    </source>
</reference>
<sequence>MSSVSLQTVQIIQQPSQLLSHPYHTVKPTNPTPSPAHRQSEAPPPSSTEKMDPFKKLPAELCVKIMLSTCSQSTVFQLIQASPVMLRQYTASKRYIIKRLLASDFDKSMVQDAMAIILFPSEDISHFEALARAHHRSWATKQFADPLHQPLQSQDQDFIDMIIKLYRGLMFFIEDYLTKATAAFPPREYLCVPSGTQLLFKGQAVCPKFNAANLTNPERKRLLRAFLWCQLHSLFARMESSQNEGFCNMRLLHQEPQPWDTEAIRCVHTYLMSLYGAIIAQCSSDVWLPEVVPRATSPHPPGLLYPDSLYVDADVYASTLTHRCDTSALAAAGFDLAALLLRSATAGQLGRDRLGKWFTAAYPNCNWGEFHPVSFHWCDFHSFIRGYIDFGANKEDHQNAPGMYEILRPQLCTLPIQRKIYQQRAWVFFDDARFYPSPSPDIMPHFPTEDDIMNEQFYNTKQDKDWFTYPQETQAQHRSQKWHNKQRGISTDTTKAENMQDLELAKEYEVSLPSIMSIAFHHRLLLSDLTYIQEAEKTKET</sequence>
<dbReference type="RefSeq" id="XP_060416394.1">
    <property type="nucleotide sequence ID" value="XM_060564570.1"/>
</dbReference>
<keyword evidence="3" id="KW-1185">Reference proteome</keyword>
<dbReference type="GeneID" id="85448810"/>
<gene>
    <name evidence="2" type="ORF">LY79DRAFT_681685</name>
</gene>
<protein>
    <submittedName>
        <fullName evidence="2">Uncharacterized protein</fullName>
    </submittedName>
</protein>
<evidence type="ECO:0000256" key="1">
    <source>
        <dbReference type="SAM" id="MobiDB-lite"/>
    </source>
</evidence>
<dbReference type="Proteomes" id="UP001230504">
    <property type="component" value="Unassembled WGS sequence"/>
</dbReference>
<accession>A0AAD8Q537</accession>
<dbReference type="EMBL" id="JAHLJV010000016">
    <property type="protein sequence ID" value="KAK1595347.1"/>
    <property type="molecule type" value="Genomic_DNA"/>
</dbReference>
<name>A0AAD8Q537_9PEZI</name>
<feature type="region of interest" description="Disordered" evidence="1">
    <location>
        <begin position="20"/>
        <end position="52"/>
    </location>
</feature>
<dbReference type="AlphaFoldDB" id="A0AAD8Q537"/>
<evidence type="ECO:0000313" key="3">
    <source>
        <dbReference type="Proteomes" id="UP001230504"/>
    </source>
</evidence>
<organism evidence="2 3">
    <name type="scientific">Colletotrichum navitas</name>
    <dbReference type="NCBI Taxonomy" id="681940"/>
    <lineage>
        <taxon>Eukaryota</taxon>
        <taxon>Fungi</taxon>
        <taxon>Dikarya</taxon>
        <taxon>Ascomycota</taxon>
        <taxon>Pezizomycotina</taxon>
        <taxon>Sordariomycetes</taxon>
        <taxon>Hypocreomycetidae</taxon>
        <taxon>Glomerellales</taxon>
        <taxon>Glomerellaceae</taxon>
        <taxon>Colletotrichum</taxon>
        <taxon>Colletotrichum graminicola species complex</taxon>
    </lineage>
</organism>